<comment type="caution">
    <text evidence="7">The sequence shown here is derived from an EMBL/GenBank/DDBJ whole genome shotgun (WGS) entry which is preliminary data.</text>
</comment>
<gene>
    <name evidence="7" type="ORF">JOD01_002476</name>
</gene>
<evidence type="ECO:0000256" key="2">
    <source>
        <dbReference type="ARBA" id="ARBA00022692"/>
    </source>
</evidence>
<keyword evidence="8" id="KW-1185">Reference proteome</keyword>
<evidence type="ECO:0000256" key="4">
    <source>
        <dbReference type="ARBA" id="ARBA00023136"/>
    </source>
</evidence>
<dbReference type="GO" id="GO:0016020">
    <property type="term" value="C:membrane"/>
    <property type="evidence" value="ECO:0007669"/>
    <property type="project" value="UniProtKB-SubCell"/>
</dbReference>
<comment type="similarity">
    <text evidence="5">Belongs to the bacteriophage holin family. Cp-1 holin subfamily.</text>
</comment>
<dbReference type="Pfam" id="PF05105">
    <property type="entry name" value="Phage_holin_4_1"/>
    <property type="match status" value="1"/>
</dbReference>
<dbReference type="AlphaFoldDB" id="A0A938Y1V3"/>
<evidence type="ECO:0000256" key="6">
    <source>
        <dbReference type="SAM" id="Phobius"/>
    </source>
</evidence>
<keyword evidence="2 6" id="KW-0812">Transmembrane</keyword>
<protein>
    <submittedName>
        <fullName evidence="7">Toxin secretion/phage lysis holin</fullName>
    </submittedName>
</protein>
<reference evidence="7" key="1">
    <citation type="submission" date="2021-01" db="EMBL/GenBank/DDBJ databases">
        <title>Genomic Encyclopedia of Type Strains, Phase IV (KMG-IV): sequencing the most valuable type-strain genomes for metagenomic binning, comparative biology and taxonomic classification.</title>
        <authorList>
            <person name="Goeker M."/>
        </authorList>
    </citation>
    <scope>NUCLEOTIDE SEQUENCE</scope>
    <source>
        <strain evidence="7">DSM 25523</strain>
    </source>
</reference>
<evidence type="ECO:0000313" key="7">
    <source>
        <dbReference type="EMBL" id="MBM7590864.1"/>
    </source>
</evidence>
<feature type="transmembrane region" description="Helical" evidence="6">
    <location>
        <begin position="12"/>
        <end position="34"/>
    </location>
</feature>
<proteinExistence type="inferred from homology"/>
<name>A0A938Y1V3_9BACL</name>
<sequence length="154" mass="16906">MKFIQSLENVVTPANGIAAAMGAVLAPIFQYFYGTGRTDIMVVLLLCIALDWITGIQAAKKKDKTYSSEYGLSRIPRTLFLLVLPAVANLLDRVMATPGFLFYGVTFGLIYHTWNSLTANAHRAGWPVPKAIVNMVATEIKAKSDRAIKQKEGK</sequence>
<dbReference type="NCBIfam" id="TIGR01593">
    <property type="entry name" value="holin_tox_secr"/>
    <property type="match status" value="1"/>
</dbReference>
<dbReference type="Proteomes" id="UP000717624">
    <property type="component" value="Unassembled WGS sequence"/>
</dbReference>
<feature type="transmembrane region" description="Helical" evidence="6">
    <location>
        <begin position="40"/>
        <end position="59"/>
    </location>
</feature>
<feature type="transmembrane region" description="Helical" evidence="6">
    <location>
        <begin position="94"/>
        <end position="114"/>
    </location>
</feature>
<organism evidence="7 8">
    <name type="scientific">Brevibacillus fulvus</name>
    <dbReference type="NCBI Taxonomy" id="1125967"/>
    <lineage>
        <taxon>Bacteria</taxon>
        <taxon>Bacillati</taxon>
        <taxon>Bacillota</taxon>
        <taxon>Bacilli</taxon>
        <taxon>Bacillales</taxon>
        <taxon>Paenibacillaceae</taxon>
        <taxon>Brevibacillus</taxon>
    </lineage>
</organism>
<evidence type="ECO:0000256" key="1">
    <source>
        <dbReference type="ARBA" id="ARBA00004141"/>
    </source>
</evidence>
<keyword evidence="4 6" id="KW-0472">Membrane</keyword>
<evidence type="ECO:0000256" key="5">
    <source>
        <dbReference type="ARBA" id="ARBA00023600"/>
    </source>
</evidence>
<evidence type="ECO:0000256" key="3">
    <source>
        <dbReference type="ARBA" id="ARBA00022989"/>
    </source>
</evidence>
<evidence type="ECO:0000313" key="8">
    <source>
        <dbReference type="Proteomes" id="UP000717624"/>
    </source>
</evidence>
<dbReference type="InterPro" id="IPR006480">
    <property type="entry name" value="Phage_holin_4_1"/>
</dbReference>
<comment type="subcellular location">
    <subcellularLocation>
        <location evidence="1">Membrane</location>
        <topology evidence="1">Multi-pass membrane protein</topology>
    </subcellularLocation>
</comment>
<accession>A0A938Y1V3</accession>
<dbReference type="EMBL" id="JAFBEB010000008">
    <property type="protein sequence ID" value="MBM7590864.1"/>
    <property type="molecule type" value="Genomic_DNA"/>
</dbReference>
<keyword evidence="3 6" id="KW-1133">Transmembrane helix</keyword>
<dbReference type="RefSeq" id="WP_204518614.1">
    <property type="nucleotide sequence ID" value="NZ_BAABIN010000005.1"/>
</dbReference>